<gene>
    <name evidence="8" type="ORF">AWB67_05922</name>
</gene>
<dbReference type="OrthoDB" id="9007948at2"/>
<dbReference type="GO" id="GO:0009295">
    <property type="term" value="C:nucleoid"/>
    <property type="evidence" value="ECO:0007669"/>
    <property type="project" value="UniProtKB-SubCell"/>
</dbReference>
<evidence type="ECO:0000313" key="8">
    <source>
        <dbReference type="EMBL" id="SAL81727.1"/>
    </source>
</evidence>
<dbReference type="GO" id="GO:0003677">
    <property type="term" value="F:DNA binding"/>
    <property type="evidence" value="ECO:0007669"/>
    <property type="project" value="UniProtKB-KW"/>
</dbReference>
<evidence type="ECO:0000259" key="7">
    <source>
        <dbReference type="SMART" id="SM00528"/>
    </source>
</evidence>
<dbReference type="SMART" id="SM00528">
    <property type="entry name" value="HNS"/>
    <property type="match status" value="1"/>
</dbReference>
<evidence type="ECO:0000256" key="1">
    <source>
        <dbReference type="ARBA" id="ARBA00004453"/>
    </source>
</evidence>
<feature type="domain" description="DNA-binding protein H-NS-like C-terminal" evidence="7">
    <location>
        <begin position="59"/>
        <end position="98"/>
    </location>
</feature>
<organism evidence="8 9">
    <name type="scientific">Caballeronia terrestris</name>
    <dbReference type="NCBI Taxonomy" id="1226301"/>
    <lineage>
        <taxon>Bacteria</taxon>
        <taxon>Pseudomonadati</taxon>
        <taxon>Pseudomonadota</taxon>
        <taxon>Betaproteobacteria</taxon>
        <taxon>Burkholderiales</taxon>
        <taxon>Burkholderiaceae</taxon>
        <taxon>Caballeronia</taxon>
    </lineage>
</organism>
<proteinExistence type="inferred from homology"/>
<name>A0A158KKR6_9BURK</name>
<dbReference type="PANTHER" id="PTHR38097">
    <property type="match status" value="1"/>
</dbReference>
<keyword evidence="3" id="KW-0963">Cytoplasm</keyword>
<sequence length="99" mass="11048">MATESSAKLLQMRQQLADLQSQIDEEEAKGRGDAIEQIKAIMTAHSLTPEDLGVKHKRGPNKKKSEPKYRDPASGATWSGMGREPSWIKGKKREKFLIA</sequence>
<keyword evidence="4" id="KW-0238">DNA-binding</keyword>
<comment type="similarity">
    <text evidence="2">Belongs to the histone-like protein H-NS family.</text>
</comment>
<dbReference type="Gene3D" id="4.10.430.30">
    <property type="match status" value="1"/>
</dbReference>
<dbReference type="InterPro" id="IPR027444">
    <property type="entry name" value="H-NS_C_dom"/>
</dbReference>
<feature type="region of interest" description="Disordered" evidence="6">
    <location>
        <begin position="49"/>
        <end position="99"/>
    </location>
</feature>
<keyword evidence="5" id="KW-0175">Coiled coil</keyword>
<dbReference type="EMBL" id="FCOL02000065">
    <property type="protein sequence ID" value="SAL81727.1"/>
    <property type="molecule type" value="Genomic_DNA"/>
</dbReference>
<feature type="compositionally biased region" description="Basic residues" evidence="6">
    <location>
        <begin position="89"/>
        <end position="99"/>
    </location>
</feature>
<protein>
    <submittedName>
        <fullName evidence="8">Histone family protein nucleoid-structuring protein H-NS</fullName>
    </submittedName>
</protein>
<comment type="subcellular location">
    <subcellularLocation>
        <location evidence="1">Cytoplasm</location>
        <location evidence="1">Nucleoid</location>
    </subcellularLocation>
</comment>
<evidence type="ECO:0000313" key="9">
    <source>
        <dbReference type="Proteomes" id="UP000054925"/>
    </source>
</evidence>
<evidence type="ECO:0000256" key="4">
    <source>
        <dbReference type="ARBA" id="ARBA00023125"/>
    </source>
</evidence>
<dbReference type="AlphaFoldDB" id="A0A158KKR6"/>
<accession>A0A158KKR6</accession>
<dbReference type="Pfam" id="PF00816">
    <property type="entry name" value="Histone_HNS"/>
    <property type="match status" value="1"/>
</dbReference>
<keyword evidence="9" id="KW-1185">Reference proteome</keyword>
<evidence type="ECO:0000256" key="6">
    <source>
        <dbReference type="SAM" id="MobiDB-lite"/>
    </source>
</evidence>
<comment type="caution">
    <text evidence="8">The sequence shown here is derived from an EMBL/GenBank/DDBJ whole genome shotgun (WGS) entry which is preliminary data.</text>
</comment>
<evidence type="ECO:0000256" key="5">
    <source>
        <dbReference type="SAM" id="Coils"/>
    </source>
</evidence>
<evidence type="ECO:0000256" key="3">
    <source>
        <dbReference type="ARBA" id="ARBA00022490"/>
    </source>
</evidence>
<reference evidence="8" key="1">
    <citation type="submission" date="2016-01" db="EMBL/GenBank/DDBJ databases">
        <authorList>
            <person name="Peeters C."/>
        </authorList>
    </citation>
    <scope>NUCLEOTIDE SEQUENCE [LARGE SCALE GENOMIC DNA]</scope>
    <source>
        <strain evidence="8">LMG 22937</strain>
    </source>
</reference>
<feature type="coiled-coil region" evidence="5">
    <location>
        <begin position="2"/>
        <end position="29"/>
    </location>
</feature>
<dbReference type="PANTHER" id="PTHR38097:SF2">
    <property type="entry name" value="DNA-BINDING PROTEIN STPA"/>
    <property type="match status" value="1"/>
</dbReference>
<dbReference type="RefSeq" id="WP_087659688.1">
    <property type="nucleotide sequence ID" value="NZ_FCOL02000065.1"/>
</dbReference>
<evidence type="ECO:0000256" key="2">
    <source>
        <dbReference type="ARBA" id="ARBA00010610"/>
    </source>
</evidence>
<dbReference type="Proteomes" id="UP000054925">
    <property type="component" value="Unassembled WGS sequence"/>
</dbReference>
<dbReference type="SUPFAM" id="SSF81273">
    <property type="entry name" value="H-NS histone-like proteins"/>
    <property type="match status" value="1"/>
</dbReference>